<accession>A0A7Y3W4L9</accession>
<dbReference type="PANTHER" id="PTHR32309">
    <property type="entry name" value="TYROSINE-PROTEIN KINASE"/>
    <property type="match status" value="1"/>
</dbReference>
<evidence type="ECO:0008006" key="5">
    <source>
        <dbReference type="Google" id="ProtNLM"/>
    </source>
</evidence>
<sequence length="542" mass="61167">MERYSINDLIRIGLRRFFWVFIPFTIMLAVGLVALNEVPARYQSKATLIVADQQVSETLVQSAIQALAQDRLETIKQQVRARDNVIALAQQFDLFDRQSKQPFSAQVADVRNDIRISIEKVSTRRRNQPTTITFEIGFVHENPRTAFRVANQLVTDFLDQNVESRIEAAEGTAVFFRDEARDLRRQLADVRQEIAAVREENPGLTPDAADLTLSLVQRLTQEIDRAEERIEASNAELSLVRMQQPLIIDANERGDLERVTLREKRRQLSALRSQYTDSYPEVIRVQAEVLDLEARLDPDAYVARANEILADLNGRIANREGLSTRELQEMRERRDRVTQQLAEVRRTGGDQSLARLQFETNEATILQRLRVYTERLESLRTELDEVEGRLVQMPAVAAQIGALKSDESRIIRALDESVDKLAEAERSENLEEQQKAERVEILESPVMPDVPTSPNKPQAAVMIAGVAGGIAGALGLLPIFLFPRIDSGRQLGQSLPGVTVVEVPEIIDEEEQKFRRMVLIALVALSILLTAACAFLAYKVLV</sequence>
<evidence type="ECO:0000256" key="2">
    <source>
        <dbReference type="SAM" id="Phobius"/>
    </source>
</evidence>
<dbReference type="RefSeq" id="WP_173197158.1">
    <property type="nucleotide sequence ID" value="NZ_JABFCX010000002.1"/>
</dbReference>
<feature type="coiled-coil region" evidence="1">
    <location>
        <begin position="166"/>
        <end position="243"/>
    </location>
</feature>
<evidence type="ECO:0000313" key="4">
    <source>
        <dbReference type="Proteomes" id="UP000536835"/>
    </source>
</evidence>
<dbReference type="EMBL" id="JABFCX010000002">
    <property type="protein sequence ID" value="NNU15593.1"/>
    <property type="molecule type" value="Genomic_DNA"/>
</dbReference>
<comment type="caution">
    <text evidence="3">The sequence shown here is derived from an EMBL/GenBank/DDBJ whole genome shotgun (WGS) entry which is preliminary data.</text>
</comment>
<dbReference type="InterPro" id="IPR050445">
    <property type="entry name" value="Bact_polysacc_biosynth/exp"/>
</dbReference>
<dbReference type="PANTHER" id="PTHR32309:SF31">
    <property type="entry name" value="CAPSULAR EXOPOLYSACCHARIDE FAMILY"/>
    <property type="match status" value="1"/>
</dbReference>
<dbReference type="AlphaFoldDB" id="A0A7Y3W4L9"/>
<organism evidence="3 4">
    <name type="scientific">Parvularcula mediterranea</name>
    <dbReference type="NCBI Taxonomy" id="2732508"/>
    <lineage>
        <taxon>Bacteria</taxon>
        <taxon>Pseudomonadati</taxon>
        <taxon>Pseudomonadota</taxon>
        <taxon>Alphaproteobacteria</taxon>
        <taxon>Parvularculales</taxon>
        <taxon>Parvularculaceae</taxon>
        <taxon>Parvularcula</taxon>
    </lineage>
</organism>
<keyword evidence="4" id="KW-1185">Reference proteome</keyword>
<keyword evidence="2" id="KW-1133">Transmembrane helix</keyword>
<name>A0A7Y3W4L9_9PROT</name>
<feature type="transmembrane region" description="Helical" evidence="2">
    <location>
        <begin position="517"/>
        <end position="538"/>
    </location>
</feature>
<keyword evidence="2" id="KW-0812">Transmembrane</keyword>
<reference evidence="3 4" key="1">
    <citation type="submission" date="2020-05" db="EMBL/GenBank/DDBJ databases">
        <title>Parvularcula mediterraneae sp. nov., isolated from polypropylene straw from shallow seawater of the seashore of Laganas in Zakynthos island, Greece.</title>
        <authorList>
            <person name="Szabo I."/>
            <person name="Al-Omari J."/>
            <person name="Rado J."/>
            <person name="Szerdahelyi G.S."/>
        </authorList>
    </citation>
    <scope>NUCLEOTIDE SEQUENCE [LARGE SCALE GENOMIC DNA]</scope>
    <source>
        <strain evidence="3 4">ZS-1/3</strain>
    </source>
</reference>
<keyword evidence="1" id="KW-0175">Coiled coil</keyword>
<evidence type="ECO:0000256" key="1">
    <source>
        <dbReference type="SAM" id="Coils"/>
    </source>
</evidence>
<feature type="transmembrane region" description="Helical" evidence="2">
    <location>
        <begin position="17"/>
        <end position="35"/>
    </location>
</feature>
<keyword evidence="2" id="KW-0472">Membrane</keyword>
<feature type="transmembrane region" description="Helical" evidence="2">
    <location>
        <begin position="459"/>
        <end position="482"/>
    </location>
</feature>
<dbReference type="Proteomes" id="UP000536835">
    <property type="component" value="Unassembled WGS sequence"/>
</dbReference>
<protein>
    <recommendedName>
        <fullName evidence="5">Lipopolysaccharide biosynthesis protein</fullName>
    </recommendedName>
</protein>
<proteinExistence type="predicted"/>
<evidence type="ECO:0000313" key="3">
    <source>
        <dbReference type="EMBL" id="NNU15593.1"/>
    </source>
</evidence>
<gene>
    <name evidence="3" type="ORF">HK107_04575</name>
</gene>
<feature type="coiled-coil region" evidence="1">
    <location>
        <begin position="327"/>
        <end position="389"/>
    </location>
</feature>